<feature type="repeat" description="WD" evidence="3">
    <location>
        <begin position="1155"/>
        <end position="1196"/>
    </location>
</feature>
<feature type="repeat" description="WD" evidence="3">
    <location>
        <begin position="788"/>
        <end position="829"/>
    </location>
</feature>
<dbReference type="SMART" id="SM00320">
    <property type="entry name" value="WD40"/>
    <property type="match status" value="11"/>
</dbReference>
<feature type="repeat" description="WD" evidence="3">
    <location>
        <begin position="831"/>
        <end position="872"/>
    </location>
</feature>
<feature type="repeat" description="WD" evidence="3">
    <location>
        <begin position="702"/>
        <end position="736"/>
    </location>
</feature>
<dbReference type="Proteomes" id="UP000054549">
    <property type="component" value="Unassembled WGS sequence"/>
</dbReference>
<dbReference type="PANTHER" id="PTHR44129">
    <property type="entry name" value="WD REPEAT-CONTAINING PROTEIN POP1"/>
    <property type="match status" value="1"/>
</dbReference>
<dbReference type="InterPro" id="IPR027417">
    <property type="entry name" value="P-loop_NTPase"/>
</dbReference>
<dbReference type="SUPFAM" id="SSF52540">
    <property type="entry name" value="P-loop containing nucleoside triphosphate hydrolases"/>
    <property type="match status" value="1"/>
</dbReference>
<dbReference type="InterPro" id="IPR019775">
    <property type="entry name" value="WD40_repeat_CS"/>
</dbReference>
<dbReference type="InterPro" id="IPR056884">
    <property type="entry name" value="NPHP3-like_N"/>
</dbReference>
<organism evidence="5 6">
    <name type="scientific">Amanita muscaria (strain Koide BX008)</name>
    <dbReference type="NCBI Taxonomy" id="946122"/>
    <lineage>
        <taxon>Eukaryota</taxon>
        <taxon>Fungi</taxon>
        <taxon>Dikarya</taxon>
        <taxon>Basidiomycota</taxon>
        <taxon>Agaricomycotina</taxon>
        <taxon>Agaricomycetes</taxon>
        <taxon>Agaricomycetidae</taxon>
        <taxon>Agaricales</taxon>
        <taxon>Pluteineae</taxon>
        <taxon>Amanitaceae</taxon>
        <taxon>Amanita</taxon>
    </lineage>
</organism>
<feature type="repeat" description="WD" evidence="3">
    <location>
        <begin position="983"/>
        <end position="1024"/>
    </location>
</feature>
<dbReference type="SUPFAM" id="SSF50978">
    <property type="entry name" value="WD40 repeat-like"/>
    <property type="match status" value="2"/>
</dbReference>
<gene>
    <name evidence="5" type="ORF">M378DRAFT_29580</name>
</gene>
<dbReference type="Pfam" id="PF00400">
    <property type="entry name" value="WD40"/>
    <property type="match status" value="11"/>
</dbReference>
<dbReference type="PROSITE" id="PS50837">
    <property type="entry name" value="NACHT"/>
    <property type="match status" value="1"/>
</dbReference>
<evidence type="ECO:0000256" key="3">
    <source>
        <dbReference type="PROSITE-ProRule" id="PRU00221"/>
    </source>
</evidence>
<feature type="repeat" description="WD" evidence="3">
    <location>
        <begin position="1026"/>
        <end position="1067"/>
    </location>
</feature>
<dbReference type="AlphaFoldDB" id="A0A0C2SFD0"/>
<feature type="repeat" description="WD" evidence="3">
    <location>
        <begin position="874"/>
        <end position="915"/>
    </location>
</feature>
<keyword evidence="6" id="KW-1185">Reference proteome</keyword>
<dbReference type="Pfam" id="PF24883">
    <property type="entry name" value="NPHP3_N"/>
    <property type="match status" value="1"/>
</dbReference>
<dbReference type="Gene3D" id="3.40.50.300">
    <property type="entry name" value="P-loop containing nucleotide triphosphate hydrolases"/>
    <property type="match status" value="1"/>
</dbReference>
<evidence type="ECO:0000256" key="1">
    <source>
        <dbReference type="ARBA" id="ARBA00022574"/>
    </source>
</evidence>
<protein>
    <recommendedName>
        <fullName evidence="4">NACHT domain-containing protein</fullName>
    </recommendedName>
</protein>
<dbReference type="InterPro" id="IPR007111">
    <property type="entry name" value="NACHT_NTPase"/>
</dbReference>
<dbReference type="InParanoid" id="A0A0C2SFD0"/>
<feature type="repeat" description="WD" evidence="3">
    <location>
        <begin position="1069"/>
        <end position="1110"/>
    </location>
</feature>
<dbReference type="PROSITE" id="PS50294">
    <property type="entry name" value="WD_REPEATS_REGION"/>
    <property type="match status" value="11"/>
</dbReference>
<feature type="domain" description="NACHT" evidence="4">
    <location>
        <begin position="166"/>
        <end position="312"/>
    </location>
</feature>
<feature type="non-terminal residue" evidence="5">
    <location>
        <position position="1202"/>
    </location>
</feature>
<dbReference type="OrthoDB" id="163438at2759"/>
<dbReference type="InterPro" id="IPR015943">
    <property type="entry name" value="WD40/YVTN_repeat-like_dom_sf"/>
</dbReference>
<evidence type="ECO:0000313" key="6">
    <source>
        <dbReference type="Proteomes" id="UP000054549"/>
    </source>
</evidence>
<dbReference type="InterPro" id="IPR050349">
    <property type="entry name" value="WD_LIS1/nudF_dynein_reg"/>
</dbReference>
<feature type="repeat" description="WD" evidence="3">
    <location>
        <begin position="745"/>
        <end position="786"/>
    </location>
</feature>
<feature type="non-terminal residue" evidence="5">
    <location>
        <position position="1"/>
    </location>
</feature>
<dbReference type="PROSITE" id="PS50082">
    <property type="entry name" value="WD_REPEATS_2"/>
    <property type="match status" value="11"/>
</dbReference>
<dbReference type="InterPro" id="IPR036322">
    <property type="entry name" value="WD40_repeat_dom_sf"/>
</dbReference>
<dbReference type="InterPro" id="IPR020472">
    <property type="entry name" value="WD40_PAC1"/>
</dbReference>
<proteinExistence type="predicted"/>
<dbReference type="HOGENOM" id="CLU_000288_6_3_1"/>
<dbReference type="STRING" id="946122.A0A0C2SFD0"/>
<evidence type="ECO:0000256" key="2">
    <source>
        <dbReference type="ARBA" id="ARBA00022737"/>
    </source>
</evidence>
<dbReference type="Gene3D" id="2.130.10.10">
    <property type="entry name" value="YVTN repeat-like/Quinoprotein amine dehydrogenase"/>
    <property type="match status" value="5"/>
</dbReference>
<sequence length="1202" mass="131879">AILAQANRDKSIQDLQSRISDVYEFMLGDGRLEKMISMKDILSQASQVVYECAKFIQVYSQPNFLSRLGKGVFSDTDEAVGKYTKAIDDLMQQFHQYAMRKPSRIWCNITAYMLARDPGDNQYLDRIEYAKGAGLDTTKACLDGTRQEILGETIDWINDTDPNAPSILWLSGSAGTGKSAIAQTIAHAMKDSGALGSCFCFEKGDVKRYTKLFSTVSRDLAGRDLWLKQALASVVARNPSVATTADVTQQWENLIKEPLSAVSGDTIGRLVIVIDALDESGDSRTRKHILTLLTKQAPTLPNNVRILITSRPLPDIRKAFDGALHVKRKSMDEIPVSLTERDIQSYISNQLSDADYSFSADEIVALAKKSDGLFEWARLACDRIMTDKAGLSELERYKKLMSQTASDGTRLLDDMYIVILKDIMGEKPEELVLTRFRSVMRHVLFTLEPLPLEALITMHHTVQPEQEKYDAEAIILRRMGSLLAGIHNQFMPIRPLHSSFHDFLIDKDRSGEFFVDEADAHLDLILASLYVMQRELCFNICRLESSYLRNSEVSDLGQRVKKYISPQLSYSCRFLGHHVEGVGFNAHVAAVLEDILCSERMLYWIETLGVLQSMTILLRCLATIVNWLEVRDRVILVAKDGIHLIQNFGGMISESIPHLYLSALPFLPEDSILSKLLSLKFPLIAKIVSGQLPTWPPFGCLLTGHTEKVHSVTFSHDGKWAASGSEDRTIRIWDTEIGVLVGGPLKGHTGPVTSVAFSPDSKLLVSGSKDETICVWDTVTSALTRDPLRGHSAWVWSVTFSPSGDRFVSGSADGTICIWDAKTGIMTGNPLKGHTDAVKCVAFSPDGQKIISGSEDKTIIIWDANTGLTVHKLLNGHTDPVWSIAFSPDGSKIVSGSQDDTICIWDAETGLQTGNPLKGHTAWITSVVVSPNGKWILSASADHTIRAWDIATGIPVISPFKPHTDGTVHIWDRASGVLTRGPLRGHTKDVLSVAFSPDGQKIASGSRDCTICIWDAKDGLQLGSALRGHAAIIRSIAFSPDGQQIVSCSADWSICFWDVNTGFLVGSPIYGHRKAILTVAFSPKGDKIASGSDDKTVRIWDVKTRIQIGSSLTGHTDTISSVAWAQDGDKIVSGSADNTVVIWNVGTGLQVGGSLRGHTSCVNAVALSPDGTRILSCSWDKTIRIWDVNDGQQIGCPLKGHT</sequence>
<evidence type="ECO:0000313" key="5">
    <source>
        <dbReference type="EMBL" id="KIL61785.1"/>
    </source>
</evidence>
<evidence type="ECO:0000259" key="4">
    <source>
        <dbReference type="PROSITE" id="PS50837"/>
    </source>
</evidence>
<dbReference type="PROSITE" id="PS00678">
    <property type="entry name" value="WD_REPEATS_1"/>
    <property type="match status" value="9"/>
</dbReference>
<feature type="repeat" description="WD" evidence="3">
    <location>
        <begin position="1112"/>
        <end position="1145"/>
    </location>
</feature>
<keyword evidence="2" id="KW-0677">Repeat</keyword>
<feature type="repeat" description="WD" evidence="3">
    <location>
        <begin position="917"/>
        <end position="958"/>
    </location>
</feature>
<keyword evidence="1 3" id="KW-0853">WD repeat</keyword>
<dbReference type="EMBL" id="KN818279">
    <property type="protein sequence ID" value="KIL61785.1"/>
    <property type="molecule type" value="Genomic_DNA"/>
</dbReference>
<reference evidence="5 6" key="1">
    <citation type="submission" date="2014-04" db="EMBL/GenBank/DDBJ databases">
        <title>Evolutionary Origins and Diversification of the Mycorrhizal Mutualists.</title>
        <authorList>
            <consortium name="DOE Joint Genome Institute"/>
            <consortium name="Mycorrhizal Genomics Consortium"/>
            <person name="Kohler A."/>
            <person name="Kuo A."/>
            <person name="Nagy L.G."/>
            <person name="Floudas D."/>
            <person name="Copeland A."/>
            <person name="Barry K.W."/>
            <person name="Cichocki N."/>
            <person name="Veneault-Fourrey C."/>
            <person name="LaButti K."/>
            <person name="Lindquist E.A."/>
            <person name="Lipzen A."/>
            <person name="Lundell T."/>
            <person name="Morin E."/>
            <person name="Murat C."/>
            <person name="Riley R."/>
            <person name="Ohm R."/>
            <person name="Sun H."/>
            <person name="Tunlid A."/>
            <person name="Henrissat B."/>
            <person name="Grigoriev I.V."/>
            <person name="Hibbett D.S."/>
            <person name="Martin F."/>
        </authorList>
    </citation>
    <scope>NUCLEOTIDE SEQUENCE [LARGE SCALE GENOMIC DNA]</scope>
    <source>
        <strain evidence="5 6">Koide BX008</strain>
    </source>
</reference>
<name>A0A0C2SFD0_AMAMK</name>
<accession>A0A0C2SFD0</accession>
<dbReference type="PRINTS" id="PR00320">
    <property type="entry name" value="GPROTEINBRPT"/>
</dbReference>
<dbReference type="CDD" id="cd00200">
    <property type="entry name" value="WD40"/>
    <property type="match status" value="2"/>
</dbReference>
<dbReference type="InterPro" id="IPR001680">
    <property type="entry name" value="WD40_rpt"/>
</dbReference>